<name>A0A3B1C452_9ZZZZ</name>
<keyword evidence="5 7" id="KW-1133">Transmembrane helix</keyword>
<feature type="transmembrane region" description="Helical" evidence="7">
    <location>
        <begin position="99"/>
        <end position="123"/>
    </location>
</feature>
<evidence type="ECO:0000256" key="1">
    <source>
        <dbReference type="ARBA" id="ARBA00004651"/>
    </source>
</evidence>
<dbReference type="AlphaFoldDB" id="A0A3B1C452"/>
<evidence type="ECO:0000256" key="5">
    <source>
        <dbReference type="ARBA" id="ARBA00022989"/>
    </source>
</evidence>
<keyword evidence="2" id="KW-1003">Cell membrane</keyword>
<dbReference type="GO" id="GO:0008360">
    <property type="term" value="P:regulation of cell shape"/>
    <property type="evidence" value="ECO:0007669"/>
    <property type="project" value="UniProtKB-KW"/>
</dbReference>
<feature type="transmembrane region" description="Helical" evidence="7">
    <location>
        <begin position="129"/>
        <end position="154"/>
    </location>
</feature>
<keyword evidence="6 7" id="KW-0472">Membrane</keyword>
<protein>
    <recommendedName>
        <fullName evidence="9">Rod shape-determining protein MreD</fullName>
    </recommendedName>
</protein>
<evidence type="ECO:0000256" key="6">
    <source>
        <dbReference type="ARBA" id="ARBA00023136"/>
    </source>
</evidence>
<organism evidence="8">
    <name type="scientific">hydrothermal vent metagenome</name>
    <dbReference type="NCBI Taxonomy" id="652676"/>
    <lineage>
        <taxon>unclassified sequences</taxon>
        <taxon>metagenomes</taxon>
        <taxon>ecological metagenomes</taxon>
    </lineage>
</organism>
<evidence type="ECO:0000256" key="7">
    <source>
        <dbReference type="SAM" id="Phobius"/>
    </source>
</evidence>
<dbReference type="GO" id="GO:0005886">
    <property type="term" value="C:plasma membrane"/>
    <property type="evidence" value="ECO:0007669"/>
    <property type="project" value="UniProtKB-SubCell"/>
</dbReference>
<dbReference type="Pfam" id="PF04093">
    <property type="entry name" value="MreD"/>
    <property type="match status" value="1"/>
</dbReference>
<reference evidence="8" key="1">
    <citation type="submission" date="2018-06" db="EMBL/GenBank/DDBJ databases">
        <authorList>
            <person name="Zhirakovskaya E."/>
        </authorList>
    </citation>
    <scope>NUCLEOTIDE SEQUENCE</scope>
</reference>
<accession>A0A3B1C452</accession>
<sequence length="176" mass="19382">MRVFVFLAVLFIFLVAQTTAFHFAPAMAPWPDFALLLTIYAGLKWGKFGGIQFGAVAGLMQDFLSYETMGIYFCSKAAVGFIVGKLNDEYIHDTTIAKIVLVVSATFLDAFMFAALMQTFIGYNVTSGILSSIIGLAIINVAFSFVAFPMMGWIDSWLDKLQGKTSQKFFDLSNGE</sequence>
<comment type="subcellular location">
    <subcellularLocation>
        <location evidence="1">Cell membrane</location>
        <topology evidence="1">Multi-pass membrane protein</topology>
    </subcellularLocation>
</comment>
<evidence type="ECO:0000256" key="2">
    <source>
        <dbReference type="ARBA" id="ARBA00022475"/>
    </source>
</evidence>
<evidence type="ECO:0000256" key="3">
    <source>
        <dbReference type="ARBA" id="ARBA00022692"/>
    </source>
</evidence>
<gene>
    <name evidence="8" type="ORF">MNBD_NITROSPINAE02-1621</name>
</gene>
<feature type="transmembrane region" description="Helical" evidence="7">
    <location>
        <begin position="69"/>
        <end position="87"/>
    </location>
</feature>
<evidence type="ECO:0008006" key="9">
    <source>
        <dbReference type="Google" id="ProtNLM"/>
    </source>
</evidence>
<dbReference type="InterPro" id="IPR007227">
    <property type="entry name" value="Cell_shape_determining_MreD"/>
</dbReference>
<keyword evidence="3 7" id="KW-0812">Transmembrane</keyword>
<keyword evidence="4" id="KW-0133">Cell shape</keyword>
<dbReference type="NCBIfam" id="TIGR03426">
    <property type="entry name" value="shape_MreD"/>
    <property type="match status" value="1"/>
</dbReference>
<proteinExistence type="predicted"/>
<evidence type="ECO:0000313" key="8">
    <source>
        <dbReference type="EMBL" id="VAX17650.1"/>
    </source>
</evidence>
<dbReference type="EMBL" id="UOGE01000026">
    <property type="protein sequence ID" value="VAX17650.1"/>
    <property type="molecule type" value="Genomic_DNA"/>
</dbReference>
<evidence type="ECO:0000256" key="4">
    <source>
        <dbReference type="ARBA" id="ARBA00022960"/>
    </source>
</evidence>